<gene>
    <name evidence="1" type="ORF">F511_44979</name>
</gene>
<evidence type="ECO:0000313" key="2">
    <source>
        <dbReference type="Proteomes" id="UP000250235"/>
    </source>
</evidence>
<keyword evidence="2" id="KW-1185">Reference proteome</keyword>
<dbReference type="Proteomes" id="UP000250235">
    <property type="component" value="Unassembled WGS sequence"/>
</dbReference>
<protein>
    <submittedName>
        <fullName evidence="1">Uncharacterized protein</fullName>
    </submittedName>
</protein>
<reference evidence="1 2" key="1">
    <citation type="journal article" date="2015" name="Proc. Natl. Acad. Sci. U.S.A.">
        <title>The resurrection genome of Boea hygrometrica: A blueprint for survival of dehydration.</title>
        <authorList>
            <person name="Xiao L."/>
            <person name="Yang G."/>
            <person name="Zhang L."/>
            <person name="Yang X."/>
            <person name="Zhao S."/>
            <person name="Ji Z."/>
            <person name="Zhou Q."/>
            <person name="Hu M."/>
            <person name="Wang Y."/>
            <person name="Chen M."/>
            <person name="Xu Y."/>
            <person name="Jin H."/>
            <person name="Xiao X."/>
            <person name="Hu G."/>
            <person name="Bao F."/>
            <person name="Hu Y."/>
            <person name="Wan P."/>
            <person name="Li L."/>
            <person name="Deng X."/>
            <person name="Kuang T."/>
            <person name="Xiang C."/>
            <person name="Zhu J.K."/>
            <person name="Oliver M.J."/>
            <person name="He Y."/>
        </authorList>
    </citation>
    <scope>NUCLEOTIDE SEQUENCE [LARGE SCALE GENOMIC DNA]</scope>
    <source>
        <strain evidence="2">cv. XS01</strain>
    </source>
</reference>
<name>A0A2Z7B5M9_9LAMI</name>
<sequence>MDQQICFWKFGPQCPTSPFLPPRKDPLLEDFDGYRLSANTHPHKQHLYGLLDSTMHTSRNSVTNYIHKFNVIVLGRDLFVKDFTLLCAAAEIIVASGSLRLVPQLATGCKSTAGLL</sequence>
<evidence type="ECO:0000313" key="1">
    <source>
        <dbReference type="EMBL" id="KZV26832.1"/>
    </source>
</evidence>
<dbReference type="EMBL" id="KV011103">
    <property type="protein sequence ID" value="KZV26832.1"/>
    <property type="molecule type" value="Genomic_DNA"/>
</dbReference>
<dbReference type="AlphaFoldDB" id="A0A2Z7B5M9"/>
<accession>A0A2Z7B5M9</accession>
<organism evidence="1 2">
    <name type="scientific">Dorcoceras hygrometricum</name>
    <dbReference type="NCBI Taxonomy" id="472368"/>
    <lineage>
        <taxon>Eukaryota</taxon>
        <taxon>Viridiplantae</taxon>
        <taxon>Streptophyta</taxon>
        <taxon>Embryophyta</taxon>
        <taxon>Tracheophyta</taxon>
        <taxon>Spermatophyta</taxon>
        <taxon>Magnoliopsida</taxon>
        <taxon>eudicotyledons</taxon>
        <taxon>Gunneridae</taxon>
        <taxon>Pentapetalae</taxon>
        <taxon>asterids</taxon>
        <taxon>lamiids</taxon>
        <taxon>Lamiales</taxon>
        <taxon>Gesneriaceae</taxon>
        <taxon>Didymocarpoideae</taxon>
        <taxon>Trichosporeae</taxon>
        <taxon>Loxocarpinae</taxon>
        <taxon>Dorcoceras</taxon>
    </lineage>
</organism>
<proteinExistence type="predicted"/>